<dbReference type="EMBL" id="BQNB010010085">
    <property type="protein sequence ID" value="GJS72515.1"/>
    <property type="molecule type" value="Genomic_DNA"/>
</dbReference>
<evidence type="ECO:0000313" key="2">
    <source>
        <dbReference type="EMBL" id="GJS72515.1"/>
    </source>
</evidence>
<keyword evidence="3" id="KW-1185">Reference proteome</keyword>
<protein>
    <submittedName>
        <fullName evidence="2">Uncharacterized protein</fullName>
    </submittedName>
</protein>
<reference evidence="2" key="2">
    <citation type="submission" date="2022-01" db="EMBL/GenBank/DDBJ databases">
        <authorList>
            <person name="Yamashiro T."/>
            <person name="Shiraishi A."/>
            <person name="Satake H."/>
            <person name="Nakayama K."/>
        </authorList>
    </citation>
    <scope>NUCLEOTIDE SEQUENCE</scope>
</reference>
<dbReference type="Proteomes" id="UP001151760">
    <property type="component" value="Unassembled WGS sequence"/>
</dbReference>
<name>A0ABQ4Y577_9ASTR</name>
<feature type="compositionally biased region" description="Acidic residues" evidence="1">
    <location>
        <begin position="50"/>
        <end position="60"/>
    </location>
</feature>
<sequence length="79" mass="7575">MAIDALVCGSTIGSGSGSGSGWKVDGSGGGDIGNGDDNGSGRDGIYGSGDEYDVSGEDGGVDMVRSLSTSALDGNGIRV</sequence>
<feature type="region of interest" description="Disordered" evidence="1">
    <location>
        <begin position="1"/>
        <end position="60"/>
    </location>
</feature>
<accession>A0ABQ4Y577</accession>
<gene>
    <name evidence="2" type="ORF">Tco_0705356</name>
</gene>
<comment type="caution">
    <text evidence="2">The sequence shown here is derived from an EMBL/GenBank/DDBJ whole genome shotgun (WGS) entry which is preliminary data.</text>
</comment>
<feature type="compositionally biased region" description="Gly residues" evidence="1">
    <location>
        <begin position="12"/>
        <end position="47"/>
    </location>
</feature>
<reference evidence="2" key="1">
    <citation type="journal article" date="2022" name="Int. J. Mol. Sci.">
        <title>Draft Genome of Tanacetum Coccineum: Genomic Comparison of Closely Related Tanacetum-Family Plants.</title>
        <authorList>
            <person name="Yamashiro T."/>
            <person name="Shiraishi A."/>
            <person name="Nakayama K."/>
            <person name="Satake H."/>
        </authorList>
    </citation>
    <scope>NUCLEOTIDE SEQUENCE</scope>
</reference>
<proteinExistence type="predicted"/>
<evidence type="ECO:0000256" key="1">
    <source>
        <dbReference type="SAM" id="MobiDB-lite"/>
    </source>
</evidence>
<organism evidence="2 3">
    <name type="scientific">Tanacetum coccineum</name>
    <dbReference type="NCBI Taxonomy" id="301880"/>
    <lineage>
        <taxon>Eukaryota</taxon>
        <taxon>Viridiplantae</taxon>
        <taxon>Streptophyta</taxon>
        <taxon>Embryophyta</taxon>
        <taxon>Tracheophyta</taxon>
        <taxon>Spermatophyta</taxon>
        <taxon>Magnoliopsida</taxon>
        <taxon>eudicotyledons</taxon>
        <taxon>Gunneridae</taxon>
        <taxon>Pentapetalae</taxon>
        <taxon>asterids</taxon>
        <taxon>campanulids</taxon>
        <taxon>Asterales</taxon>
        <taxon>Asteraceae</taxon>
        <taxon>Asteroideae</taxon>
        <taxon>Anthemideae</taxon>
        <taxon>Anthemidinae</taxon>
        <taxon>Tanacetum</taxon>
    </lineage>
</organism>
<evidence type="ECO:0000313" key="3">
    <source>
        <dbReference type="Proteomes" id="UP001151760"/>
    </source>
</evidence>